<proteinExistence type="predicted"/>
<reference evidence="1 2" key="1">
    <citation type="journal article" date="2016" name="Nat. Commun.">
        <title>Thousands of microbial genomes shed light on interconnected biogeochemical processes in an aquifer system.</title>
        <authorList>
            <person name="Anantharaman K."/>
            <person name="Brown C.T."/>
            <person name="Hug L.A."/>
            <person name="Sharon I."/>
            <person name="Castelle C.J."/>
            <person name="Probst A.J."/>
            <person name="Thomas B.C."/>
            <person name="Singh A."/>
            <person name="Wilkins M.J."/>
            <person name="Karaoz U."/>
            <person name="Brodie E.L."/>
            <person name="Williams K.H."/>
            <person name="Hubbard S.S."/>
            <person name="Banfield J.F."/>
        </authorList>
    </citation>
    <scope>NUCLEOTIDE SEQUENCE [LARGE SCALE GENOMIC DNA]</scope>
</reference>
<protein>
    <submittedName>
        <fullName evidence="1">Uncharacterized protein</fullName>
    </submittedName>
</protein>
<dbReference type="Proteomes" id="UP000177785">
    <property type="component" value="Unassembled WGS sequence"/>
</dbReference>
<organism evidence="1 2">
    <name type="scientific">Candidatus Ryanbacteria bacterium RIFCSPHIGHO2_01_FULL_48_27</name>
    <dbReference type="NCBI Taxonomy" id="1802115"/>
    <lineage>
        <taxon>Bacteria</taxon>
        <taxon>Candidatus Ryaniibacteriota</taxon>
    </lineage>
</organism>
<name>A0A1G2G5T9_9BACT</name>
<dbReference type="AlphaFoldDB" id="A0A1G2G5T9"/>
<comment type="caution">
    <text evidence="1">The sequence shown here is derived from an EMBL/GenBank/DDBJ whole genome shotgun (WGS) entry which is preliminary data.</text>
</comment>
<gene>
    <name evidence="1" type="ORF">A2756_01360</name>
</gene>
<evidence type="ECO:0000313" key="1">
    <source>
        <dbReference type="EMBL" id="OGZ45251.1"/>
    </source>
</evidence>
<dbReference type="EMBL" id="MHNL01000007">
    <property type="protein sequence ID" value="OGZ45251.1"/>
    <property type="molecule type" value="Genomic_DNA"/>
</dbReference>
<sequence length="86" mass="9895">MSEGFLKNPLEEIKSVETERLARYRTVEQEILETHEDGSKTERVLECNGSLHRRCIDKIFYGENGEVVFADQLSREELGPCDGEHP</sequence>
<accession>A0A1G2G5T9</accession>
<evidence type="ECO:0000313" key="2">
    <source>
        <dbReference type="Proteomes" id="UP000177785"/>
    </source>
</evidence>